<evidence type="ECO:0000313" key="2">
    <source>
        <dbReference type="Proteomes" id="UP000050833"/>
    </source>
</evidence>
<protein>
    <submittedName>
        <fullName evidence="1">Uncharacterized protein</fullName>
    </submittedName>
</protein>
<evidence type="ECO:0000313" key="1">
    <source>
        <dbReference type="EMBL" id="KQC86181.1"/>
    </source>
</evidence>
<reference evidence="1 2" key="1">
    <citation type="submission" date="2015-10" db="EMBL/GenBank/DDBJ databases">
        <title>Butyribacter intestini gen. nov., sp. nov., a butyric acid-producing bacterium of the family Lachnospiraceae isolated from the human faeces.</title>
        <authorList>
            <person name="Zou Y."/>
            <person name="Xue W."/>
            <person name="Luo G."/>
            <person name="Lv M."/>
        </authorList>
    </citation>
    <scope>NUCLEOTIDE SEQUENCE [LARGE SCALE GENOMIC DNA]</scope>
    <source>
        <strain evidence="1 2">TF01-11</strain>
    </source>
</reference>
<dbReference type="AlphaFoldDB" id="A0AAW3JVE2"/>
<gene>
    <name evidence="1" type="ORF">APZ18_03020</name>
</gene>
<proteinExistence type="predicted"/>
<accession>A0AAW3JVE2</accession>
<comment type="caution">
    <text evidence="1">The sequence shown here is derived from an EMBL/GenBank/DDBJ whole genome shotgun (WGS) entry which is preliminary data.</text>
</comment>
<keyword evidence="2" id="KW-1185">Reference proteome</keyword>
<dbReference type="EMBL" id="LLKB01000001">
    <property type="protein sequence ID" value="KQC86181.1"/>
    <property type="molecule type" value="Genomic_DNA"/>
</dbReference>
<sequence length="85" mass="10066">MNDIDVNHLQDSIEDIMGDYVESPEYNKRIQEVNKIYYDFRSTLLPAKQPIFDQLFSEMQAINDDFAMQAFKRGLTYGKSESYER</sequence>
<dbReference type="Proteomes" id="UP000050833">
    <property type="component" value="Unassembled WGS sequence"/>
</dbReference>
<name>A0AAW3JVE2_9FIRM</name>
<organism evidence="1 2">
    <name type="scientific">Butyribacter intestini</name>
    <dbReference type="NCBI Taxonomy" id="1703332"/>
    <lineage>
        <taxon>Bacteria</taxon>
        <taxon>Bacillati</taxon>
        <taxon>Bacillota</taxon>
        <taxon>Clostridia</taxon>
        <taxon>Lachnospirales</taxon>
        <taxon>Lachnospiraceae</taxon>
        <taxon>Butyribacter</taxon>
    </lineage>
</organism>
<dbReference type="RefSeq" id="WP_055941466.1">
    <property type="nucleotide sequence ID" value="NZ_LLKB01000001.1"/>
</dbReference>